<keyword evidence="3" id="KW-1185">Reference proteome</keyword>
<evidence type="ECO:0000313" key="2">
    <source>
        <dbReference type="EMBL" id="CAL1376378.1"/>
    </source>
</evidence>
<gene>
    <name evidence="2" type="ORF">LTRI10_LOCUS18114</name>
</gene>
<dbReference type="Proteomes" id="UP001497516">
    <property type="component" value="Chromosome 3"/>
</dbReference>
<evidence type="ECO:0000256" key="1">
    <source>
        <dbReference type="SAM" id="MobiDB-lite"/>
    </source>
</evidence>
<organism evidence="2 3">
    <name type="scientific">Linum trigynum</name>
    <dbReference type="NCBI Taxonomy" id="586398"/>
    <lineage>
        <taxon>Eukaryota</taxon>
        <taxon>Viridiplantae</taxon>
        <taxon>Streptophyta</taxon>
        <taxon>Embryophyta</taxon>
        <taxon>Tracheophyta</taxon>
        <taxon>Spermatophyta</taxon>
        <taxon>Magnoliopsida</taxon>
        <taxon>eudicotyledons</taxon>
        <taxon>Gunneridae</taxon>
        <taxon>Pentapetalae</taxon>
        <taxon>rosids</taxon>
        <taxon>fabids</taxon>
        <taxon>Malpighiales</taxon>
        <taxon>Linaceae</taxon>
        <taxon>Linum</taxon>
    </lineage>
</organism>
<feature type="region of interest" description="Disordered" evidence="1">
    <location>
        <begin position="16"/>
        <end position="50"/>
    </location>
</feature>
<proteinExistence type="predicted"/>
<accession>A0AAV2DSA4</accession>
<dbReference type="AlphaFoldDB" id="A0AAV2DSA4"/>
<evidence type="ECO:0000313" key="3">
    <source>
        <dbReference type="Proteomes" id="UP001497516"/>
    </source>
</evidence>
<sequence length="174" mass="19549">MPRKEKEHTKRTVRNILYAGAPTTQRSAGTRRAEPPTRELTGGIHRTPPGGGQLLGMWLGPSRASKTAEWRQEDDRQCQMYRAASFYLTVRSRPGRRRFALPKTTAVLSLTQAGVVLSYLRQGRKIVSMAPQSTKERSCRVSGPRNDYGLKAWPKPPDTRCSLIALNTHYCNVL</sequence>
<reference evidence="2 3" key="1">
    <citation type="submission" date="2024-04" db="EMBL/GenBank/DDBJ databases">
        <authorList>
            <person name="Fracassetti M."/>
        </authorList>
    </citation>
    <scope>NUCLEOTIDE SEQUENCE [LARGE SCALE GENOMIC DNA]</scope>
</reference>
<dbReference type="EMBL" id="OZ034816">
    <property type="protein sequence ID" value="CAL1376378.1"/>
    <property type="molecule type" value="Genomic_DNA"/>
</dbReference>
<name>A0AAV2DSA4_9ROSI</name>
<protein>
    <submittedName>
        <fullName evidence="2">Uncharacterized protein</fullName>
    </submittedName>
</protein>